<keyword evidence="3" id="KW-1185">Reference proteome</keyword>
<dbReference type="Gene3D" id="2.150.10.10">
    <property type="entry name" value="Serralysin-like metalloprotease, C-terminal"/>
    <property type="match status" value="1"/>
</dbReference>
<keyword evidence="2" id="KW-0413">Isomerase</keyword>
<dbReference type="GO" id="GO:0016853">
    <property type="term" value="F:isomerase activity"/>
    <property type="evidence" value="ECO:0007669"/>
    <property type="project" value="UniProtKB-KW"/>
</dbReference>
<dbReference type="AlphaFoldDB" id="A0A0P9SQ74"/>
<evidence type="ECO:0000313" key="2">
    <source>
        <dbReference type="EMBL" id="KPX01148.1"/>
    </source>
</evidence>
<comment type="caution">
    <text evidence="2">The sequence shown here is derived from an EMBL/GenBank/DDBJ whole genome shotgun (WGS) entry which is preliminary data.</text>
</comment>
<dbReference type="InterPro" id="IPR011049">
    <property type="entry name" value="Serralysin-like_metalloprot_C"/>
</dbReference>
<reference evidence="2 3" key="1">
    <citation type="submission" date="2015-09" db="EMBL/GenBank/DDBJ databases">
        <title>Genome announcement of multiple Pseudomonas syringae strains.</title>
        <authorList>
            <person name="Thakur S."/>
            <person name="Wang P.W."/>
            <person name="Gong Y."/>
            <person name="Weir B.S."/>
            <person name="Guttman D.S."/>
        </authorList>
    </citation>
    <scope>NUCLEOTIDE SEQUENCE [LARGE SCALE GENOMIC DNA]</scope>
    <source>
        <strain evidence="2 3">ICMP17001</strain>
    </source>
</reference>
<gene>
    <name evidence="2" type="ORF">ALO75_200016</name>
</gene>
<dbReference type="PATRIC" id="fig|317659.3.peg.1114"/>
<organism evidence="2 3">
    <name type="scientific">Pseudomonas syringae pv. coryli</name>
    <dbReference type="NCBI Taxonomy" id="317659"/>
    <lineage>
        <taxon>Bacteria</taxon>
        <taxon>Pseudomonadati</taxon>
        <taxon>Pseudomonadota</taxon>
        <taxon>Gammaproteobacteria</taxon>
        <taxon>Pseudomonadales</taxon>
        <taxon>Pseudomonadaceae</taxon>
        <taxon>Pseudomonas</taxon>
    </lineage>
</organism>
<dbReference type="Proteomes" id="UP000051335">
    <property type="component" value="Unassembled WGS sequence"/>
</dbReference>
<sequence>MDVLKFGAGVSAADITVSASGYDVVFAHANGTDKITVKGWLSSTLDRYQLERVEFVDGTVWTSALISSRVLNFQGTEGDDIVNRSGSPLGQKLYGYAGNDTLNSGGGAD</sequence>
<evidence type="ECO:0000313" key="3">
    <source>
        <dbReference type="Proteomes" id="UP000051335"/>
    </source>
</evidence>
<proteinExistence type="predicted"/>
<dbReference type="InterPro" id="IPR010566">
    <property type="entry name" value="Haemolys_ca-bd"/>
</dbReference>
<protein>
    <submittedName>
        <fullName evidence="2">Peptidylprolyl isomerase</fullName>
    </submittedName>
</protein>
<evidence type="ECO:0000259" key="1">
    <source>
        <dbReference type="Pfam" id="PF06594"/>
    </source>
</evidence>
<accession>A0A0P9SQ74</accession>
<feature type="domain" description="Haemolysin-type calcium binding-related" evidence="1">
    <location>
        <begin position="23"/>
        <end position="64"/>
    </location>
</feature>
<dbReference type="EMBL" id="LJQC01000409">
    <property type="protein sequence ID" value="KPX01148.1"/>
    <property type="molecule type" value="Genomic_DNA"/>
</dbReference>
<dbReference type="Pfam" id="PF06594">
    <property type="entry name" value="HCBP_related"/>
    <property type="match status" value="1"/>
</dbReference>
<name>A0A0P9SQ74_9PSED</name>